<dbReference type="InterPro" id="IPR050639">
    <property type="entry name" value="SSR_resolvase"/>
</dbReference>
<dbReference type="Proteomes" id="UP000567922">
    <property type="component" value="Unassembled WGS sequence"/>
</dbReference>
<dbReference type="InterPro" id="IPR038109">
    <property type="entry name" value="DNA_bind_recomb_sf"/>
</dbReference>
<dbReference type="Pfam" id="PF07508">
    <property type="entry name" value="Recombinase"/>
    <property type="match status" value="1"/>
</dbReference>
<dbReference type="InterPro" id="IPR006119">
    <property type="entry name" value="Resolv_N"/>
</dbReference>
<reference evidence="2 3" key="1">
    <citation type="submission" date="2020-08" db="EMBL/GenBank/DDBJ databases">
        <title>Sequencing the genomes of 1000 actinobacteria strains.</title>
        <authorList>
            <person name="Klenk H.-P."/>
        </authorList>
    </citation>
    <scope>NUCLEOTIDE SEQUENCE [LARGE SCALE GENOMIC DNA]</scope>
    <source>
        <strain evidence="2 3">DSM 45258</strain>
    </source>
</reference>
<keyword evidence="3" id="KW-1185">Reference proteome</keyword>
<evidence type="ECO:0000259" key="1">
    <source>
        <dbReference type="PROSITE" id="PS51737"/>
    </source>
</evidence>
<name>A0A839RHM3_9ACTN</name>
<dbReference type="GO" id="GO:0000150">
    <property type="term" value="F:DNA strand exchange activity"/>
    <property type="evidence" value="ECO:0007669"/>
    <property type="project" value="InterPro"/>
</dbReference>
<feature type="domain" description="Recombinase" evidence="1">
    <location>
        <begin position="110"/>
        <end position="229"/>
    </location>
</feature>
<accession>A0A839RHM3</accession>
<dbReference type="Gene3D" id="3.90.1750.20">
    <property type="entry name" value="Putative Large Serine Recombinase, Chain B, Domain 2"/>
    <property type="match status" value="1"/>
</dbReference>
<evidence type="ECO:0000313" key="2">
    <source>
        <dbReference type="EMBL" id="MBB3035571.1"/>
    </source>
</evidence>
<sequence>MGASRHSGRQRPAYERLKETLSPGDVLVTWEASRAQRDLAAYTQLRDLCAAKGVYWSYSGRLYDLTKGDDRFTTGLDALLSEKEVEQLRERVLRGKRSRLNQGKPNGRMPYGYRRIINPGTGRTEGWQPCPVTAPIVREIVARLLAGEPINSISTNLNQRGVTPPSVGGDRAPAPEWIRQRLRTMIVTPTYAGLLTHRGTVVGEGAWEPLITVDEHHRLIAILTDPARATYRGCDVKHLLTGIALCDVCDSPVRYFGPKGLKTPRYQCSKSSCVGRRVDMVDLQVTDTLLTALRRWDIQQLTPEERGEGRQAQDDIRALRQRLDAFTDAAAGGEITPAAFARIEGRLLGEIAQLERRAKHVVLSPLVAQLAGENAFDTWEGLALMQRREVIRATCRVRILRSSQRGPRKYCARDLSVEVAPTGF</sequence>
<dbReference type="GO" id="GO:0003677">
    <property type="term" value="F:DNA binding"/>
    <property type="evidence" value="ECO:0007669"/>
    <property type="project" value="InterPro"/>
</dbReference>
<dbReference type="InterPro" id="IPR011109">
    <property type="entry name" value="DNA_bind_recombinase_dom"/>
</dbReference>
<dbReference type="InterPro" id="IPR036162">
    <property type="entry name" value="Resolvase-like_N_sf"/>
</dbReference>
<dbReference type="SUPFAM" id="SSF53041">
    <property type="entry name" value="Resolvase-like"/>
    <property type="match status" value="1"/>
</dbReference>
<dbReference type="PANTHER" id="PTHR30461:SF23">
    <property type="entry name" value="DNA RECOMBINASE-RELATED"/>
    <property type="match status" value="1"/>
</dbReference>
<dbReference type="EMBL" id="JACHWS010000001">
    <property type="protein sequence ID" value="MBB3035571.1"/>
    <property type="molecule type" value="Genomic_DNA"/>
</dbReference>
<dbReference type="SMART" id="SM00857">
    <property type="entry name" value="Resolvase"/>
    <property type="match status" value="1"/>
</dbReference>
<proteinExistence type="predicted"/>
<dbReference type="Pfam" id="PF00239">
    <property type="entry name" value="Resolvase"/>
    <property type="match status" value="1"/>
</dbReference>
<dbReference type="PANTHER" id="PTHR30461">
    <property type="entry name" value="DNA-INVERTASE FROM LAMBDOID PROPHAGE"/>
    <property type="match status" value="1"/>
</dbReference>
<dbReference type="AlphaFoldDB" id="A0A839RHM3"/>
<dbReference type="PROSITE" id="PS51737">
    <property type="entry name" value="RECOMBINASE_DNA_BIND"/>
    <property type="match status" value="1"/>
</dbReference>
<comment type="caution">
    <text evidence="2">The sequence shown here is derived from an EMBL/GenBank/DDBJ whole genome shotgun (WGS) entry which is preliminary data.</text>
</comment>
<dbReference type="Gene3D" id="3.40.50.1390">
    <property type="entry name" value="Resolvase, N-terminal catalytic domain"/>
    <property type="match status" value="1"/>
</dbReference>
<evidence type="ECO:0000313" key="3">
    <source>
        <dbReference type="Proteomes" id="UP000567922"/>
    </source>
</evidence>
<protein>
    <submittedName>
        <fullName evidence="2">DNA invertase Pin-like site-specific DNA recombinase</fullName>
    </submittedName>
</protein>
<organism evidence="2 3">
    <name type="scientific">Hoyosella altamirensis</name>
    <dbReference type="NCBI Taxonomy" id="616997"/>
    <lineage>
        <taxon>Bacteria</taxon>
        <taxon>Bacillati</taxon>
        <taxon>Actinomycetota</taxon>
        <taxon>Actinomycetes</taxon>
        <taxon>Mycobacteriales</taxon>
        <taxon>Hoyosellaceae</taxon>
        <taxon>Hoyosella</taxon>
    </lineage>
</organism>
<gene>
    <name evidence="2" type="ORF">FHU29_000005</name>
</gene>